<proteinExistence type="predicted"/>
<feature type="region of interest" description="Disordered" evidence="2">
    <location>
        <begin position="294"/>
        <end position="315"/>
    </location>
</feature>
<gene>
    <name evidence="5" type="ORF">GCK32_008140</name>
</gene>
<feature type="coiled-coil region" evidence="1">
    <location>
        <begin position="180"/>
        <end position="224"/>
    </location>
</feature>
<name>A0AAN8G1Z8_TRICO</name>
<reference evidence="5 6" key="1">
    <citation type="submission" date="2019-10" db="EMBL/GenBank/DDBJ databases">
        <title>Assembly and Annotation for the nematode Trichostrongylus colubriformis.</title>
        <authorList>
            <person name="Martin J."/>
        </authorList>
    </citation>
    <scope>NUCLEOTIDE SEQUENCE [LARGE SCALE GENOMIC DNA]</scope>
    <source>
        <strain evidence="5">G859</strain>
        <tissue evidence="5">Whole worm</tissue>
    </source>
</reference>
<dbReference type="EMBL" id="WIXE01000236">
    <property type="protein sequence ID" value="KAK5986769.1"/>
    <property type="molecule type" value="Genomic_DNA"/>
</dbReference>
<protein>
    <recommendedName>
        <fullName evidence="4">SCP domain-containing protein</fullName>
    </recommendedName>
</protein>
<evidence type="ECO:0000313" key="6">
    <source>
        <dbReference type="Proteomes" id="UP001331761"/>
    </source>
</evidence>
<keyword evidence="3" id="KW-0732">Signal</keyword>
<sequence>MFILAPIDAYLTLLYTPVWTGMCSDEDGMPDEVRRASLVAKGKARNLKIGGFAWYDNPNYNKTAAAIKATTNWFKQLERIGVPMDNVFTYNVFNSGVTRYSQVVWQRSDRIGCAVKSCSNSSVMMTFIGCQYKESGNWTNEKIYETGSKALQGEAKESIRKFHVTKENYGKAITFLHNRYSSSEELIQKLVNKLENYQLRGSSLKDQRSLFEKLQVVIQQLKQKGVQVDCQWMMTKVLSKFREEFQRKVLLKKRSQSPYPQRFSMQNLFDLMEDVLSEKEMVYVQMEKPLKSPVGAVDAQARQRSRRRHQSPCMY</sequence>
<evidence type="ECO:0000313" key="5">
    <source>
        <dbReference type="EMBL" id="KAK5986769.1"/>
    </source>
</evidence>
<evidence type="ECO:0000256" key="1">
    <source>
        <dbReference type="SAM" id="Coils"/>
    </source>
</evidence>
<dbReference type="AlphaFoldDB" id="A0AAN8G1Z8"/>
<dbReference type="InterPro" id="IPR014044">
    <property type="entry name" value="CAP_dom"/>
</dbReference>
<dbReference type="Proteomes" id="UP001331761">
    <property type="component" value="Unassembled WGS sequence"/>
</dbReference>
<accession>A0AAN8G1Z8</accession>
<dbReference type="CDD" id="cd05380">
    <property type="entry name" value="CAP_euk"/>
    <property type="match status" value="1"/>
</dbReference>
<feature type="domain" description="SCP" evidence="4">
    <location>
        <begin position="5"/>
        <end position="140"/>
    </location>
</feature>
<comment type="caution">
    <text evidence="5">The sequence shown here is derived from an EMBL/GenBank/DDBJ whole genome shotgun (WGS) entry which is preliminary data.</text>
</comment>
<dbReference type="SUPFAM" id="SSF55797">
    <property type="entry name" value="PR-1-like"/>
    <property type="match status" value="1"/>
</dbReference>
<organism evidence="5 6">
    <name type="scientific">Trichostrongylus colubriformis</name>
    <name type="common">Black scour worm</name>
    <dbReference type="NCBI Taxonomy" id="6319"/>
    <lineage>
        <taxon>Eukaryota</taxon>
        <taxon>Metazoa</taxon>
        <taxon>Ecdysozoa</taxon>
        <taxon>Nematoda</taxon>
        <taxon>Chromadorea</taxon>
        <taxon>Rhabditida</taxon>
        <taxon>Rhabditina</taxon>
        <taxon>Rhabditomorpha</taxon>
        <taxon>Strongyloidea</taxon>
        <taxon>Trichostrongylidae</taxon>
        <taxon>Trichostrongylus</taxon>
    </lineage>
</organism>
<dbReference type="InterPro" id="IPR005312">
    <property type="entry name" value="DUF1759"/>
</dbReference>
<evidence type="ECO:0000256" key="2">
    <source>
        <dbReference type="SAM" id="MobiDB-lite"/>
    </source>
</evidence>
<feature type="chain" id="PRO_5043011956" description="SCP domain-containing protein" evidence="3">
    <location>
        <begin position="21"/>
        <end position="315"/>
    </location>
</feature>
<dbReference type="Pfam" id="PF03564">
    <property type="entry name" value="DUF1759"/>
    <property type="match status" value="1"/>
</dbReference>
<keyword evidence="6" id="KW-1185">Reference proteome</keyword>
<dbReference type="SMART" id="SM00198">
    <property type="entry name" value="SCP"/>
    <property type="match status" value="1"/>
</dbReference>
<feature type="signal peptide" evidence="3">
    <location>
        <begin position="1"/>
        <end position="20"/>
    </location>
</feature>
<evidence type="ECO:0000259" key="4">
    <source>
        <dbReference type="SMART" id="SM00198"/>
    </source>
</evidence>
<dbReference type="Pfam" id="PF00188">
    <property type="entry name" value="CAP"/>
    <property type="match status" value="1"/>
</dbReference>
<dbReference type="Gene3D" id="3.40.33.10">
    <property type="entry name" value="CAP"/>
    <property type="match status" value="1"/>
</dbReference>
<keyword evidence="1" id="KW-0175">Coiled coil</keyword>
<evidence type="ECO:0000256" key="3">
    <source>
        <dbReference type="SAM" id="SignalP"/>
    </source>
</evidence>
<dbReference type="InterPro" id="IPR035940">
    <property type="entry name" value="CAP_sf"/>
</dbReference>
<feature type="compositionally biased region" description="Basic residues" evidence="2">
    <location>
        <begin position="303"/>
        <end position="315"/>
    </location>
</feature>